<evidence type="ECO:0000313" key="1">
    <source>
        <dbReference type="EMBL" id="KAG7445381.1"/>
    </source>
</evidence>
<protein>
    <submittedName>
        <fullName evidence="1">Uncharacterized protein</fullName>
    </submittedName>
</protein>
<organism evidence="1 2">
    <name type="scientific">Guyanagaster necrorhizus</name>
    <dbReference type="NCBI Taxonomy" id="856835"/>
    <lineage>
        <taxon>Eukaryota</taxon>
        <taxon>Fungi</taxon>
        <taxon>Dikarya</taxon>
        <taxon>Basidiomycota</taxon>
        <taxon>Agaricomycotina</taxon>
        <taxon>Agaricomycetes</taxon>
        <taxon>Agaricomycetidae</taxon>
        <taxon>Agaricales</taxon>
        <taxon>Marasmiineae</taxon>
        <taxon>Physalacriaceae</taxon>
        <taxon>Guyanagaster</taxon>
    </lineage>
</organism>
<sequence length="93" mass="10057">MKPSQLAVVPSIRPETTSASNCSAWREKRIRDVGVNGLMGLPVQAVFGNMDSFLNETVLNAFCNGVYMGILIISRYGASCGLLPSAFRSDDDK</sequence>
<name>A0A9P7VQ68_9AGAR</name>
<reference evidence="1" key="1">
    <citation type="submission" date="2020-11" db="EMBL/GenBank/DDBJ databases">
        <title>Adaptations for nitrogen fixation in a non-lichenized fungal sporocarp promotes dispersal by wood-feeding termites.</title>
        <authorList>
            <consortium name="DOE Joint Genome Institute"/>
            <person name="Koch R.A."/>
            <person name="Yoon G."/>
            <person name="Arayal U."/>
            <person name="Lail K."/>
            <person name="Amirebrahimi M."/>
            <person name="Labutti K."/>
            <person name="Lipzen A."/>
            <person name="Riley R."/>
            <person name="Barry K."/>
            <person name="Henrissat B."/>
            <person name="Grigoriev I.V."/>
            <person name="Herr J.R."/>
            <person name="Aime M.C."/>
        </authorList>
    </citation>
    <scope>NUCLEOTIDE SEQUENCE</scope>
    <source>
        <strain evidence="1">MCA 3950</strain>
    </source>
</reference>
<evidence type="ECO:0000313" key="2">
    <source>
        <dbReference type="Proteomes" id="UP000812287"/>
    </source>
</evidence>
<comment type="caution">
    <text evidence="1">The sequence shown here is derived from an EMBL/GenBank/DDBJ whole genome shotgun (WGS) entry which is preliminary data.</text>
</comment>
<dbReference type="Proteomes" id="UP000812287">
    <property type="component" value="Unassembled WGS sequence"/>
</dbReference>
<keyword evidence="2" id="KW-1185">Reference proteome</keyword>
<dbReference type="RefSeq" id="XP_043038881.1">
    <property type="nucleotide sequence ID" value="XM_043177306.1"/>
</dbReference>
<proteinExistence type="predicted"/>
<dbReference type="EMBL" id="MU250537">
    <property type="protein sequence ID" value="KAG7445381.1"/>
    <property type="molecule type" value="Genomic_DNA"/>
</dbReference>
<gene>
    <name evidence="1" type="ORF">BT62DRAFT_1007117</name>
</gene>
<dbReference type="AlphaFoldDB" id="A0A9P7VQ68"/>
<accession>A0A9P7VQ68</accession>
<dbReference type="GeneID" id="66099593"/>